<dbReference type="GO" id="GO:0016787">
    <property type="term" value="F:hydrolase activity"/>
    <property type="evidence" value="ECO:0007669"/>
    <property type="project" value="UniProtKB-KW"/>
</dbReference>
<dbReference type="PANTHER" id="PTHR43248">
    <property type="entry name" value="2-SUCCINYL-6-HYDROXY-2,4-CYCLOHEXADIENE-1-CARBOXYLATE SYNTHASE"/>
    <property type="match status" value="1"/>
</dbReference>
<evidence type="ECO:0000313" key="8">
    <source>
        <dbReference type="EMBL" id="OKH93497.1"/>
    </source>
</evidence>
<comment type="similarity">
    <text evidence="1">Belongs to the peptidase S33 family.</text>
</comment>
<evidence type="ECO:0000256" key="5">
    <source>
        <dbReference type="SAM" id="SignalP"/>
    </source>
</evidence>
<proteinExistence type="inferred from homology"/>
<feature type="chain" id="PRO_5010358475" evidence="5">
    <location>
        <begin position="26"/>
        <end position="518"/>
    </location>
</feature>
<dbReference type="InterPro" id="IPR029058">
    <property type="entry name" value="AB_hydrolase_fold"/>
</dbReference>
<keyword evidence="3 8" id="KW-0378">Hydrolase</keyword>
<evidence type="ECO:0000259" key="7">
    <source>
        <dbReference type="Pfam" id="PF08386"/>
    </source>
</evidence>
<dbReference type="InterPro" id="IPR000073">
    <property type="entry name" value="AB_hydrolase_1"/>
</dbReference>
<dbReference type="STRING" id="1048205.AB852_18650"/>
<sequence length="518" mass="56331">MQVRRLVPVLAVSVLATLIPTAAGAATERARAPVTDPLRPFTQQRPDFARCGPGTPAAFECATVRVPLDYRAPGGDTLGIAVSRIKAADPAARRGVLLTNPGGPGGPGLEIPLDLSEMLPGSVKDRYDLIGFDPRGVGRSAPVSCGLTDEEKPWPRHSDRTTFDASERWARTVADKCRTAERKTLRHITTRNTARDMDIVRAALGEKRISYLGYSYGTYLGAVYTQMFPRRADRFVLDSAVDPAQVWRQFFRGWAPESEKAFHRWARWTARHHDRYALGGTAAEVSRTFHDLMRRADREPVTIGGVRYDGVALREILRAPFFTPVVAADAVATVRDASAGRATSSALLAPEYPSDNELSSVWAILCGDVAWERDPARYRADSLRDAVRYPVYGDFAAGITPCAHWDRPVEPVTRVSNHVKALIVQNEWDSQTPLALGQGMRRALKGARMVTVDEGEGHGVYGYGTSECAERAGTAYLTTGRLPAKDLHCDVNPAPAGSDPGGRSGPKKVPGPLGVGPR</sequence>
<dbReference type="SUPFAM" id="SSF53474">
    <property type="entry name" value="alpha/beta-Hydrolases"/>
    <property type="match status" value="1"/>
</dbReference>
<feature type="domain" description="AB hydrolase-1" evidence="6">
    <location>
        <begin position="96"/>
        <end position="275"/>
    </location>
</feature>
<dbReference type="InterPro" id="IPR051601">
    <property type="entry name" value="Serine_prot/Carboxylest_S33"/>
</dbReference>
<gene>
    <name evidence="8" type="ORF">AB852_18650</name>
</gene>
<keyword evidence="2 5" id="KW-0732">Signal</keyword>
<accession>A0A1Q4V6N8</accession>
<feature type="signal peptide" evidence="5">
    <location>
        <begin position="1"/>
        <end position="25"/>
    </location>
</feature>
<reference evidence="8 9" key="1">
    <citation type="submission" date="2015-06" db="EMBL/GenBank/DDBJ databases">
        <title>Cloning and characterization of the uncialamcin biosynthetic gene cluster.</title>
        <authorList>
            <person name="Yan X."/>
            <person name="Huang T."/>
            <person name="Ge H."/>
            <person name="Shen B."/>
        </authorList>
    </citation>
    <scope>NUCLEOTIDE SEQUENCE [LARGE SCALE GENOMIC DNA]</scope>
    <source>
        <strain evidence="8 9">DCA2648</strain>
    </source>
</reference>
<dbReference type="Pfam" id="PF00561">
    <property type="entry name" value="Abhydrolase_1"/>
    <property type="match status" value="1"/>
</dbReference>
<dbReference type="EMBL" id="LFBV01000004">
    <property type="protein sequence ID" value="OKH93497.1"/>
    <property type="molecule type" value="Genomic_DNA"/>
</dbReference>
<dbReference type="Pfam" id="PF08386">
    <property type="entry name" value="Abhydrolase_4"/>
    <property type="match status" value="1"/>
</dbReference>
<feature type="region of interest" description="Disordered" evidence="4">
    <location>
        <begin position="26"/>
        <end position="46"/>
    </location>
</feature>
<dbReference type="ESTHER" id="9actn-a0a1q4v6n8">
    <property type="family name" value="Tiancimycin-TnmK-Tripeptidase-HIP"/>
</dbReference>
<dbReference type="PANTHER" id="PTHR43248:SF29">
    <property type="entry name" value="TRIPEPTIDYL AMINOPEPTIDASE"/>
    <property type="match status" value="1"/>
</dbReference>
<comment type="caution">
    <text evidence="8">The sequence shown here is derived from an EMBL/GenBank/DDBJ whole genome shotgun (WGS) entry which is preliminary data.</text>
</comment>
<evidence type="ECO:0000256" key="3">
    <source>
        <dbReference type="ARBA" id="ARBA00022801"/>
    </source>
</evidence>
<organism evidence="8 9">
    <name type="scientific">Streptomyces uncialis</name>
    <dbReference type="NCBI Taxonomy" id="1048205"/>
    <lineage>
        <taxon>Bacteria</taxon>
        <taxon>Bacillati</taxon>
        <taxon>Actinomycetota</taxon>
        <taxon>Actinomycetes</taxon>
        <taxon>Kitasatosporales</taxon>
        <taxon>Streptomycetaceae</taxon>
        <taxon>Streptomyces</taxon>
    </lineage>
</organism>
<dbReference type="Proteomes" id="UP000186455">
    <property type="component" value="Unassembled WGS sequence"/>
</dbReference>
<keyword evidence="9" id="KW-1185">Reference proteome</keyword>
<feature type="domain" description="Peptidase S33 tripeptidyl aminopeptidase-like C-terminal" evidence="7">
    <location>
        <begin position="390"/>
        <end position="489"/>
    </location>
</feature>
<evidence type="ECO:0000256" key="1">
    <source>
        <dbReference type="ARBA" id="ARBA00010088"/>
    </source>
</evidence>
<dbReference type="Gene3D" id="3.40.50.1820">
    <property type="entry name" value="alpha/beta hydrolase"/>
    <property type="match status" value="1"/>
</dbReference>
<evidence type="ECO:0000259" key="6">
    <source>
        <dbReference type="Pfam" id="PF00561"/>
    </source>
</evidence>
<evidence type="ECO:0000256" key="4">
    <source>
        <dbReference type="SAM" id="MobiDB-lite"/>
    </source>
</evidence>
<evidence type="ECO:0000256" key="2">
    <source>
        <dbReference type="ARBA" id="ARBA00022729"/>
    </source>
</evidence>
<name>A0A1Q4V6N8_9ACTN</name>
<feature type="region of interest" description="Disordered" evidence="4">
    <location>
        <begin position="490"/>
        <end position="518"/>
    </location>
</feature>
<dbReference type="AlphaFoldDB" id="A0A1Q4V6N8"/>
<dbReference type="InterPro" id="IPR013595">
    <property type="entry name" value="Pept_S33_TAP-like_C"/>
</dbReference>
<dbReference type="RefSeq" id="WP_079184753.1">
    <property type="nucleotide sequence ID" value="NZ_LFBV01000004.1"/>
</dbReference>
<evidence type="ECO:0000313" key="9">
    <source>
        <dbReference type="Proteomes" id="UP000186455"/>
    </source>
</evidence>
<protein>
    <submittedName>
        <fullName evidence="8">Hydrolase</fullName>
    </submittedName>
</protein>